<keyword evidence="6 10" id="KW-0472">Membrane</keyword>
<evidence type="ECO:0000256" key="2">
    <source>
        <dbReference type="ARBA" id="ARBA00022448"/>
    </source>
</evidence>
<evidence type="ECO:0000256" key="5">
    <source>
        <dbReference type="ARBA" id="ARBA00023065"/>
    </source>
</evidence>
<dbReference type="KEGG" id="emo:DM558_02015"/>
<keyword evidence="2" id="KW-0813">Transport</keyword>
<evidence type="ECO:0008006" key="13">
    <source>
        <dbReference type="Google" id="ProtNLM"/>
    </source>
</evidence>
<feature type="transmembrane region" description="Helical" evidence="10">
    <location>
        <begin position="162"/>
        <end position="186"/>
    </location>
</feature>
<feature type="transmembrane region" description="Helical" evidence="10">
    <location>
        <begin position="364"/>
        <end position="389"/>
    </location>
</feature>
<dbReference type="PRINTS" id="PR00762">
    <property type="entry name" value="CLCHANNEL"/>
</dbReference>
<dbReference type="InterPro" id="IPR050368">
    <property type="entry name" value="ClC-type_chloride_channel"/>
</dbReference>
<feature type="transmembrane region" description="Helical" evidence="10">
    <location>
        <begin position="20"/>
        <end position="39"/>
    </location>
</feature>
<evidence type="ECO:0000313" key="12">
    <source>
        <dbReference type="Proteomes" id="UP000273143"/>
    </source>
</evidence>
<dbReference type="GO" id="GO:0005254">
    <property type="term" value="F:chloride channel activity"/>
    <property type="evidence" value="ECO:0007669"/>
    <property type="project" value="UniProtKB-KW"/>
</dbReference>
<dbReference type="RefSeq" id="WP_127161819.1">
    <property type="nucleotide sequence ID" value="NZ_CP029822.1"/>
</dbReference>
<feature type="transmembrane region" description="Helical" evidence="10">
    <location>
        <begin position="395"/>
        <end position="416"/>
    </location>
</feature>
<feature type="transmembrane region" description="Helical" evidence="10">
    <location>
        <begin position="117"/>
        <end position="141"/>
    </location>
</feature>
<sequence length="442" mass="48520">MKTRPLKLNRLLKKKIPFNWYYLVWWLGAILIGLVAFLLSRGAIFSFELFSSITQQYPWWPFIGIPIGGIFLTWFMKKVGAGTEGSGIQQTIAALRVTQHPEQVHWFVNLKLATAKFFALIIGIGSGFVIGLEGPTVQIGASIMYSFRRFLPFDNAILRRQLIMMGGAAGIAAAFNAPMAGIMFAFEEMWKNVESKTAARIVLAIILAGLTAHFCNGKETYFGSVNAFMDISPKVLPILLLVVIFGGLVGGLFSWLVVKASLWLPASVVCFKKNHPYYFVTVCGLLLAMCGLFAPIFGSGAEMTNQLLHNQVVLPWYYMPFKFMAFLLSSLAGVPGGIFSPSLSLGAAVGNCFTGLVDPQWQSLLLALSMIAVLSGVTRAPLTATFIIIEMTNGHSMIFSALIAAYLASNTARVFHVSFYHDLAHRAIKNMPKTLVAQVIKH</sequence>
<feature type="transmembrane region" description="Helical" evidence="10">
    <location>
        <begin position="277"/>
        <end position="300"/>
    </location>
</feature>
<dbReference type="Pfam" id="PF00654">
    <property type="entry name" value="Voltage_CLC"/>
    <property type="match status" value="1"/>
</dbReference>
<evidence type="ECO:0000313" key="11">
    <source>
        <dbReference type="EMBL" id="AZS49627.1"/>
    </source>
</evidence>
<protein>
    <recommendedName>
        <fullName evidence="13">Chloride channel protein</fullName>
    </recommendedName>
</protein>
<dbReference type="InterPro" id="IPR014743">
    <property type="entry name" value="Cl-channel_core"/>
</dbReference>
<feature type="transmembrane region" description="Helical" evidence="10">
    <location>
        <begin position="59"/>
        <end position="76"/>
    </location>
</feature>
<gene>
    <name evidence="11" type="ORF">DM558_02015</name>
</gene>
<evidence type="ECO:0000256" key="6">
    <source>
        <dbReference type="ARBA" id="ARBA00023136"/>
    </source>
</evidence>
<dbReference type="SUPFAM" id="SSF81340">
    <property type="entry name" value="Clc chloride channel"/>
    <property type="match status" value="1"/>
</dbReference>
<dbReference type="PANTHER" id="PTHR43427">
    <property type="entry name" value="CHLORIDE CHANNEL PROTEIN CLC-E"/>
    <property type="match status" value="1"/>
</dbReference>
<dbReference type="AlphaFoldDB" id="A0A3Q9JML3"/>
<evidence type="ECO:0000256" key="10">
    <source>
        <dbReference type="SAM" id="Phobius"/>
    </source>
</evidence>
<reference evidence="12" key="1">
    <citation type="submission" date="2018-06" db="EMBL/GenBank/DDBJ databases">
        <title>Complete genome of Pseudomonas insecticola strain QZS01.</title>
        <authorList>
            <person name="Wang J."/>
            <person name="Su Q."/>
        </authorList>
    </citation>
    <scope>NUCLEOTIDE SEQUENCE [LARGE SCALE GENOMIC DNA]</scope>
    <source>
        <strain evidence="12">QZS01</strain>
    </source>
</reference>
<feature type="transmembrane region" description="Helical" evidence="10">
    <location>
        <begin position="235"/>
        <end position="257"/>
    </location>
</feature>
<evidence type="ECO:0000256" key="4">
    <source>
        <dbReference type="ARBA" id="ARBA00022989"/>
    </source>
</evidence>
<proteinExistence type="predicted"/>
<evidence type="ECO:0000256" key="9">
    <source>
        <dbReference type="ARBA" id="ARBA00023303"/>
    </source>
</evidence>
<dbReference type="Proteomes" id="UP000273143">
    <property type="component" value="Chromosome"/>
</dbReference>
<comment type="subcellular location">
    <subcellularLocation>
        <location evidence="1">Membrane</location>
        <topology evidence="1">Multi-pass membrane protein</topology>
    </subcellularLocation>
</comment>
<dbReference type="Gene3D" id="1.10.3080.10">
    <property type="entry name" value="Clc chloride channel"/>
    <property type="match status" value="1"/>
</dbReference>
<keyword evidence="7" id="KW-0869">Chloride channel</keyword>
<keyword evidence="4 10" id="KW-1133">Transmembrane helix</keyword>
<accession>A0A3Q9JML3</accession>
<evidence type="ECO:0000256" key="3">
    <source>
        <dbReference type="ARBA" id="ARBA00022692"/>
    </source>
</evidence>
<keyword evidence="9" id="KW-0407">Ion channel</keyword>
<keyword evidence="12" id="KW-1185">Reference proteome</keyword>
<dbReference type="InterPro" id="IPR001807">
    <property type="entry name" value="ClC"/>
</dbReference>
<dbReference type="PANTHER" id="PTHR43427:SF6">
    <property type="entry name" value="CHLORIDE CHANNEL PROTEIN CLC-E"/>
    <property type="match status" value="1"/>
</dbReference>
<organism evidence="11 12">
    <name type="scientific">Entomomonas moraniae</name>
    <dbReference type="NCBI Taxonomy" id="2213226"/>
    <lineage>
        <taxon>Bacteria</taxon>
        <taxon>Pseudomonadati</taxon>
        <taxon>Pseudomonadota</taxon>
        <taxon>Gammaproteobacteria</taxon>
        <taxon>Pseudomonadales</taxon>
        <taxon>Pseudomonadaceae</taxon>
        <taxon>Entomomonas</taxon>
    </lineage>
</organism>
<dbReference type="GO" id="GO:0034707">
    <property type="term" value="C:chloride channel complex"/>
    <property type="evidence" value="ECO:0007669"/>
    <property type="project" value="UniProtKB-KW"/>
</dbReference>
<keyword evidence="8" id="KW-0868">Chloride</keyword>
<dbReference type="CDD" id="cd01034">
    <property type="entry name" value="EriC_like"/>
    <property type="match status" value="1"/>
</dbReference>
<dbReference type="EMBL" id="CP029822">
    <property type="protein sequence ID" value="AZS49627.1"/>
    <property type="molecule type" value="Genomic_DNA"/>
</dbReference>
<keyword evidence="5" id="KW-0406">Ion transport</keyword>
<feature type="transmembrane region" description="Helical" evidence="10">
    <location>
        <begin position="198"/>
        <end position="215"/>
    </location>
</feature>
<name>A0A3Q9JML3_9GAMM</name>
<evidence type="ECO:0000256" key="1">
    <source>
        <dbReference type="ARBA" id="ARBA00004141"/>
    </source>
</evidence>
<evidence type="ECO:0000256" key="7">
    <source>
        <dbReference type="ARBA" id="ARBA00023173"/>
    </source>
</evidence>
<keyword evidence="3 10" id="KW-0812">Transmembrane</keyword>
<evidence type="ECO:0000256" key="8">
    <source>
        <dbReference type="ARBA" id="ARBA00023214"/>
    </source>
</evidence>